<keyword evidence="1" id="KW-1185">Reference proteome</keyword>
<evidence type="ECO:0000313" key="2">
    <source>
        <dbReference type="WBParaSite" id="nRc.2.0.1.t19489-RA"/>
    </source>
</evidence>
<proteinExistence type="predicted"/>
<name>A0A915J072_ROMCU</name>
<dbReference type="WBParaSite" id="nRc.2.0.1.t19489-RA">
    <property type="protein sequence ID" value="nRc.2.0.1.t19489-RA"/>
    <property type="gene ID" value="nRc.2.0.1.g19489"/>
</dbReference>
<protein>
    <submittedName>
        <fullName evidence="2">Uncharacterized protein</fullName>
    </submittedName>
</protein>
<sequence length="61" mass="6545">MEQKFNEITSALTKKLADLAAPNPAIVPNFPNIGSHNSSTTGFIVQLVKSTVKAKNLFSTL</sequence>
<reference evidence="2" key="1">
    <citation type="submission" date="2022-11" db="UniProtKB">
        <authorList>
            <consortium name="WormBaseParasite"/>
        </authorList>
    </citation>
    <scope>IDENTIFICATION</scope>
</reference>
<accession>A0A915J072</accession>
<organism evidence="1 2">
    <name type="scientific">Romanomermis culicivorax</name>
    <name type="common">Nematode worm</name>
    <dbReference type="NCBI Taxonomy" id="13658"/>
    <lineage>
        <taxon>Eukaryota</taxon>
        <taxon>Metazoa</taxon>
        <taxon>Ecdysozoa</taxon>
        <taxon>Nematoda</taxon>
        <taxon>Enoplea</taxon>
        <taxon>Dorylaimia</taxon>
        <taxon>Mermithida</taxon>
        <taxon>Mermithoidea</taxon>
        <taxon>Mermithidae</taxon>
        <taxon>Romanomermis</taxon>
    </lineage>
</organism>
<dbReference type="Proteomes" id="UP000887565">
    <property type="component" value="Unplaced"/>
</dbReference>
<dbReference type="AlphaFoldDB" id="A0A915J072"/>
<evidence type="ECO:0000313" key="1">
    <source>
        <dbReference type="Proteomes" id="UP000887565"/>
    </source>
</evidence>